<evidence type="ECO:0000256" key="7">
    <source>
        <dbReference type="ARBA" id="ARBA00022643"/>
    </source>
</evidence>
<comment type="caution">
    <text evidence="12">The sequence shown here is derived from an EMBL/GenBank/DDBJ whole genome shotgun (WGS) entry which is preliminary data.</text>
</comment>
<evidence type="ECO:0000313" key="12">
    <source>
        <dbReference type="EMBL" id="GAA0437790.1"/>
    </source>
</evidence>
<protein>
    <recommendedName>
        <fullName evidence="4">Probable nitronate monooxygenase</fullName>
    </recommendedName>
    <alternativeName>
        <fullName evidence="10">Propionate 3-nitronate monooxygenase</fullName>
    </alternativeName>
</protein>
<evidence type="ECO:0000256" key="3">
    <source>
        <dbReference type="ARBA" id="ARBA00009881"/>
    </source>
</evidence>
<dbReference type="PANTHER" id="PTHR42747">
    <property type="entry name" value="NITRONATE MONOOXYGENASE-RELATED"/>
    <property type="match status" value="1"/>
</dbReference>
<name>A0ABP3J402_9BACI</name>
<keyword evidence="5" id="KW-0216">Detoxification</keyword>
<comment type="similarity">
    <text evidence="3">Belongs to the nitronate monooxygenase family. NMO class I subfamily.</text>
</comment>
<keyword evidence="8" id="KW-0560">Oxidoreductase</keyword>
<dbReference type="EMBL" id="BAAADM010000032">
    <property type="protein sequence ID" value="GAA0437790.1"/>
    <property type="molecule type" value="Genomic_DNA"/>
</dbReference>
<keyword evidence="7" id="KW-0288">FMN</keyword>
<gene>
    <name evidence="12" type="ORF">GCM10008983_13420</name>
</gene>
<comment type="cofactor">
    <cofactor evidence="1">
        <name>FMN</name>
        <dbReference type="ChEBI" id="CHEBI:58210"/>
    </cofactor>
</comment>
<keyword evidence="9 12" id="KW-0503">Monooxygenase</keyword>
<keyword evidence="13" id="KW-1185">Reference proteome</keyword>
<evidence type="ECO:0000256" key="1">
    <source>
        <dbReference type="ARBA" id="ARBA00001917"/>
    </source>
</evidence>
<evidence type="ECO:0000256" key="5">
    <source>
        <dbReference type="ARBA" id="ARBA00022575"/>
    </source>
</evidence>
<evidence type="ECO:0000256" key="11">
    <source>
        <dbReference type="ARBA" id="ARBA00049401"/>
    </source>
</evidence>
<evidence type="ECO:0000256" key="6">
    <source>
        <dbReference type="ARBA" id="ARBA00022630"/>
    </source>
</evidence>
<evidence type="ECO:0000313" key="13">
    <source>
        <dbReference type="Proteomes" id="UP001501459"/>
    </source>
</evidence>
<dbReference type="InterPro" id="IPR013785">
    <property type="entry name" value="Aldolase_TIM"/>
</dbReference>
<dbReference type="RefSeq" id="WP_343751964.1">
    <property type="nucleotide sequence ID" value="NZ_BAAADM010000032.1"/>
</dbReference>
<organism evidence="12 13">
    <name type="scientific">Lentibacillus halophilus</name>
    <dbReference type="NCBI Taxonomy" id="295065"/>
    <lineage>
        <taxon>Bacteria</taxon>
        <taxon>Bacillati</taxon>
        <taxon>Bacillota</taxon>
        <taxon>Bacilli</taxon>
        <taxon>Bacillales</taxon>
        <taxon>Bacillaceae</taxon>
        <taxon>Lentibacillus</taxon>
    </lineage>
</organism>
<sequence>MWHENTFTQQLGIRYPIIQAGMAGGTTTPELIASISNAGGLGTLGAGYMSPEQMKTAIQKVKELTDRPFGVNVFVPEIPDASETAIENANELLRPFREELNLKEPDVSKPSTDLFEKQMEVIIEERVPVCSFTFGVPSEERVQQLKQKHIVVMGTATTVNEAIINEEHGMDMVVMQGSEAGGHRGTFSEAFDKAMIGTMALVPQAVDHVTIPVIAAGGIMDGRGVLAALTLGAQAVQMGTAFMTSLESGAKQQQIEAILNGTEDQPIITSAFSGKPARGIQNAFITRMAPYEQDLPGYPVQNALTKDIRSEAAKQNRPEWVHLWSGQSVRLSKRQPAGDMMADIVSQVDKRHI</sequence>
<comment type="function">
    <text evidence="2">Nitronate monooxygenase that uses molecular oxygen to catalyze the oxidative denitrification of alkyl nitronates. Acts on propionate 3-nitronate (P3N), the presumed physiological substrate. Probably functions in the detoxification of P3N, a metabolic poison produced by plants and fungi as a defense mechanism.</text>
</comment>
<dbReference type="SUPFAM" id="SSF51412">
    <property type="entry name" value="Inosine monophosphate dehydrogenase (IMPDH)"/>
    <property type="match status" value="1"/>
</dbReference>
<proteinExistence type="inferred from homology"/>
<dbReference type="Gene3D" id="3.20.20.70">
    <property type="entry name" value="Aldolase class I"/>
    <property type="match status" value="1"/>
</dbReference>
<dbReference type="Proteomes" id="UP001501459">
    <property type="component" value="Unassembled WGS sequence"/>
</dbReference>
<evidence type="ECO:0000256" key="9">
    <source>
        <dbReference type="ARBA" id="ARBA00023033"/>
    </source>
</evidence>
<dbReference type="CDD" id="cd04730">
    <property type="entry name" value="NPD_like"/>
    <property type="match status" value="1"/>
</dbReference>
<dbReference type="InterPro" id="IPR004136">
    <property type="entry name" value="NMO"/>
</dbReference>
<accession>A0ABP3J402</accession>
<keyword evidence="6" id="KW-0285">Flavoprotein</keyword>
<evidence type="ECO:0000256" key="4">
    <source>
        <dbReference type="ARBA" id="ARBA00013457"/>
    </source>
</evidence>
<reference evidence="13" key="1">
    <citation type="journal article" date="2019" name="Int. J. Syst. Evol. Microbiol.">
        <title>The Global Catalogue of Microorganisms (GCM) 10K type strain sequencing project: providing services to taxonomists for standard genome sequencing and annotation.</title>
        <authorList>
            <consortium name="The Broad Institute Genomics Platform"/>
            <consortium name="The Broad Institute Genome Sequencing Center for Infectious Disease"/>
            <person name="Wu L."/>
            <person name="Ma J."/>
        </authorList>
    </citation>
    <scope>NUCLEOTIDE SEQUENCE [LARGE SCALE GENOMIC DNA]</scope>
    <source>
        <strain evidence="13">JCM 12149</strain>
    </source>
</reference>
<dbReference type="GO" id="GO:0004497">
    <property type="term" value="F:monooxygenase activity"/>
    <property type="evidence" value="ECO:0007669"/>
    <property type="project" value="UniProtKB-KW"/>
</dbReference>
<comment type="catalytic activity">
    <reaction evidence="11">
        <text>3 propionate 3-nitronate + 3 O2 + H2O = 3 3-oxopropanoate + 2 nitrate + nitrite + H2O2 + 3 H(+)</text>
        <dbReference type="Rhea" id="RHEA:57332"/>
        <dbReference type="ChEBI" id="CHEBI:15377"/>
        <dbReference type="ChEBI" id="CHEBI:15378"/>
        <dbReference type="ChEBI" id="CHEBI:15379"/>
        <dbReference type="ChEBI" id="CHEBI:16240"/>
        <dbReference type="ChEBI" id="CHEBI:16301"/>
        <dbReference type="ChEBI" id="CHEBI:17632"/>
        <dbReference type="ChEBI" id="CHEBI:33190"/>
        <dbReference type="ChEBI" id="CHEBI:136067"/>
    </reaction>
</comment>
<dbReference type="Pfam" id="PF03060">
    <property type="entry name" value="NMO"/>
    <property type="match status" value="1"/>
</dbReference>
<evidence type="ECO:0000256" key="2">
    <source>
        <dbReference type="ARBA" id="ARBA00003535"/>
    </source>
</evidence>
<dbReference type="PANTHER" id="PTHR42747:SF3">
    <property type="entry name" value="NITRONATE MONOOXYGENASE-RELATED"/>
    <property type="match status" value="1"/>
</dbReference>
<evidence type="ECO:0000256" key="8">
    <source>
        <dbReference type="ARBA" id="ARBA00023002"/>
    </source>
</evidence>
<evidence type="ECO:0000256" key="10">
    <source>
        <dbReference type="ARBA" id="ARBA00031155"/>
    </source>
</evidence>